<evidence type="ECO:0000256" key="6">
    <source>
        <dbReference type="SAM" id="MobiDB-lite"/>
    </source>
</evidence>
<organism evidence="9">
    <name type="scientific">freshwater metagenome</name>
    <dbReference type="NCBI Taxonomy" id="449393"/>
    <lineage>
        <taxon>unclassified sequences</taxon>
        <taxon>metagenomes</taxon>
        <taxon>ecological metagenomes</taxon>
    </lineage>
</organism>
<dbReference type="Gene3D" id="1.10.940.10">
    <property type="entry name" value="NusB-like"/>
    <property type="match status" value="1"/>
</dbReference>
<dbReference type="PRINTS" id="PR02008">
    <property type="entry name" value="RCMTFAMILY"/>
</dbReference>
<gene>
    <name evidence="8" type="ORF">UFOPK3752_00220</name>
    <name evidence="9" type="ORF">UFOPK4150_00788</name>
</gene>
<keyword evidence="2" id="KW-0489">Methyltransferase</keyword>
<dbReference type="FunFam" id="3.40.50.150:FF:000257">
    <property type="entry name" value="16S rRNA methyltransferase"/>
    <property type="match status" value="1"/>
</dbReference>
<feature type="compositionally biased region" description="Basic and acidic residues" evidence="6">
    <location>
        <begin position="1"/>
        <end position="12"/>
    </location>
</feature>
<protein>
    <submittedName>
        <fullName evidence="9">Unannotated protein</fullName>
    </submittedName>
</protein>
<evidence type="ECO:0000256" key="1">
    <source>
        <dbReference type="ARBA" id="ARBA00007494"/>
    </source>
</evidence>
<keyword evidence="5" id="KW-0694">RNA-binding</keyword>
<sequence>MSEDPRGVDGPRGHRTRPVQWRPDRRPTDPCRLAAYDILRAVDTDSAYANLVAQKVLAEAELHGRDAAFTTALAYGTLRRRGFIDAVLASCSDRPIGEVDAGVLDVLRLGAQQVLFLNTPPHAAVGETVQLARLVGGEARSKFVNAILRRVGERDLDEWISRVAPDPNLDPAGHLAVAQSHPRWIVDALHDALSTWSGAPSWADTEALLAADNEPGGVTLVARPGRADVEDLLEIEGTRRGQWSPYAVHLGGGAPGDLAAVRSGDVGVQDEGSQLVALALARAPIDGPDTAWLDMAAGPGGKAALLAGLGYERGARLVAVDRATHRAGLVAQSLSGAPGHHISVAADSTSGPWRPGAFDRVLLDAPCTGLGVIRRRPESRWRREPSDVAELADLQTRLLFSAIAAVRVGGVVGYATCSPHVAETDVVVETAMRRGDLERIDVRPLLPEVTDLGAGPDLRLWPHIHGTDGMFLALLRRVR</sequence>
<dbReference type="PANTHER" id="PTHR22807:SF53">
    <property type="entry name" value="RIBOSOMAL RNA SMALL SUBUNIT METHYLTRANSFERASE B-RELATED"/>
    <property type="match status" value="1"/>
</dbReference>
<dbReference type="EMBL" id="CAFBND010000006">
    <property type="protein sequence ID" value="CAB4927556.1"/>
    <property type="molecule type" value="Genomic_DNA"/>
</dbReference>
<proteinExistence type="inferred from homology"/>
<dbReference type="Pfam" id="PF01189">
    <property type="entry name" value="Methyltr_RsmB-F"/>
    <property type="match status" value="1"/>
</dbReference>
<evidence type="ECO:0000259" key="7">
    <source>
        <dbReference type="PROSITE" id="PS51686"/>
    </source>
</evidence>
<evidence type="ECO:0000256" key="2">
    <source>
        <dbReference type="ARBA" id="ARBA00022603"/>
    </source>
</evidence>
<dbReference type="InterPro" id="IPR018314">
    <property type="entry name" value="RsmB/NOL1/NOP2-like_CS"/>
</dbReference>
<dbReference type="InterPro" id="IPR035926">
    <property type="entry name" value="NusB-like_sf"/>
</dbReference>
<evidence type="ECO:0000313" key="9">
    <source>
        <dbReference type="EMBL" id="CAB5029167.1"/>
    </source>
</evidence>
<dbReference type="EMBL" id="CAFBPU010000012">
    <property type="protein sequence ID" value="CAB5029167.1"/>
    <property type="molecule type" value="Genomic_DNA"/>
</dbReference>
<evidence type="ECO:0000313" key="8">
    <source>
        <dbReference type="EMBL" id="CAB4927556.1"/>
    </source>
</evidence>
<keyword evidence="4" id="KW-0949">S-adenosyl-L-methionine</keyword>
<feature type="domain" description="SAM-dependent MTase RsmB/NOP-type" evidence="7">
    <location>
        <begin position="191"/>
        <end position="478"/>
    </location>
</feature>
<comment type="similarity">
    <text evidence="1">Belongs to the class I-like SAM-binding methyltransferase superfamily. RsmB/NOP family.</text>
</comment>
<evidence type="ECO:0000256" key="5">
    <source>
        <dbReference type="ARBA" id="ARBA00022884"/>
    </source>
</evidence>
<dbReference type="Pfam" id="PF01029">
    <property type="entry name" value="NusB"/>
    <property type="match status" value="1"/>
</dbReference>
<dbReference type="InterPro" id="IPR023267">
    <property type="entry name" value="RCMT"/>
</dbReference>
<dbReference type="GO" id="GO:0008173">
    <property type="term" value="F:RNA methyltransferase activity"/>
    <property type="evidence" value="ECO:0007669"/>
    <property type="project" value="InterPro"/>
</dbReference>
<dbReference type="PROSITE" id="PS01153">
    <property type="entry name" value="NOL1_NOP2_SUN"/>
    <property type="match status" value="1"/>
</dbReference>
<feature type="region of interest" description="Disordered" evidence="6">
    <location>
        <begin position="1"/>
        <end position="26"/>
    </location>
</feature>
<dbReference type="Gene3D" id="3.40.50.150">
    <property type="entry name" value="Vaccinia Virus protein VP39"/>
    <property type="match status" value="1"/>
</dbReference>
<dbReference type="PANTHER" id="PTHR22807">
    <property type="entry name" value="NOP2 YEAST -RELATED NOL1/NOP2/FMU SUN DOMAIN-CONTAINING"/>
    <property type="match status" value="1"/>
</dbReference>
<keyword evidence="3" id="KW-0808">Transferase</keyword>
<dbReference type="SUPFAM" id="SSF48013">
    <property type="entry name" value="NusB-like"/>
    <property type="match status" value="1"/>
</dbReference>
<evidence type="ECO:0000256" key="3">
    <source>
        <dbReference type="ARBA" id="ARBA00022679"/>
    </source>
</evidence>
<dbReference type="PROSITE" id="PS51686">
    <property type="entry name" value="SAM_MT_RSMB_NOP"/>
    <property type="match status" value="1"/>
</dbReference>
<dbReference type="GO" id="GO:0006355">
    <property type="term" value="P:regulation of DNA-templated transcription"/>
    <property type="evidence" value="ECO:0007669"/>
    <property type="project" value="InterPro"/>
</dbReference>
<accession>A0A6J7RK17</accession>
<dbReference type="InterPro" id="IPR006027">
    <property type="entry name" value="NusB_RsmB_TIM44"/>
</dbReference>
<dbReference type="AlphaFoldDB" id="A0A6J7RK17"/>
<dbReference type="InterPro" id="IPR029063">
    <property type="entry name" value="SAM-dependent_MTases_sf"/>
</dbReference>
<dbReference type="InterPro" id="IPR001678">
    <property type="entry name" value="MeTrfase_RsmB-F_NOP2_dom"/>
</dbReference>
<dbReference type="GO" id="GO:0001510">
    <property type="term" value="P:RNA methylation"/>
    <property type="evidence" value="ECO:0007669"/>
    <property type="project" value="InterPro"/>
</dbReference>
<dbReference type="SUPFAM" id="SSF53335">
    <property type="entry name" value="S-adenosyl-L-methionine-dependent methyltransferases"/>
    <property type="match status" value="1"/>
</dbReference>
<name>A0A6J7RK17_9ZZZZ</name>
<evidence type="ECO:0000256" key="4">
    <source>
        <dbReference type="ARBA" id="ARBA00022691"/>
    </source>
</evidence>
<dbReference type="GO" id="GO:0003723">
    <property type="term" value="F:RNA binding"/>
    <property type="evidence" value="ECO:0007669"/>
    <property type="project" value="UniProtKB-KW"/>
</dbReference>
<reference evidence="9" key="1">
    <citation type="submission" date="2020-05" db="EMBL/GenBank/DDBJ databases">
        <authorList>
            <person name="Chiriac C."/>
            <person name="Salcher M."/>
            <person name="Ghai R."/>
            <person name="Kavagutti S V."/>
        </authorList>
    </citation>
    <scope>NUCLEOTIDE SEQUENCE</scope>
</reference>
<dbReference type="InterPro" id="IPR049560">
    <property type="entry name" value="MeTrfase_RsmB-F_NOP2_cat"/>
</dbReference>